<keyword evidence="1" id="KW-1133">Transmembrane helix</keyword>
<dbReference type="PANTHER" id="PTHR38033">
    <property type="entry name" value="MEMBRANE PROTEIN-RELATED"/>
    <property type="match status" value="1"/>
</dbReference>
<dbReference type="NCBIfam" id="TIGR03349">
    <property type="entry name" value="IV_VI_DotU"/>
    <property type="match status" value="1"/>
</dbReference>
<dbReference type="Proteomes" id="UP000664414">
    <property type="component" value="Unassembled WGS sequence"/>
</dbReference>
<evidence type="ECO:0000313" key="4">
    <source>
        <dbReference type="Proteomes" id="UP000664414"/>
    </source>
</evidence>
<keyword evidence="1" id="KW-0472">Membrane</keyword>
<evidence type="ECO:0000256" key="1">
    <source>
        <dbReference type="SAM" id="Phobius"/>
    </source>
</evidence>
<protein>
    <submittedName>
        <fullName evidence="3">DotU family type IV/VI secretion system protein</fullName>
    </submittedName>
</protein>
<dbReference type="PANTHER" id="PTHR38033:SF1">
    <property type="entry name" value="DOTU FAMILY TYPE IV_VI SECRETION SYSTEM PROTEIN"/>
    <property type="match status" value="1"/>
</dbReference>
<reference evidence="3" key="1">
    <citation type="submission" date="2021-02" db="EMBL/GenBank/DDBJ databases">
        <title>Thiocyanate and organic carbon inputs drive convergent selection for specific autotrophic Afipia and Thiobacillus strains within complex microbiomes.</title>
        <authorList>
            <person name="Huddy R.J."/>
            <person name="Sachdeva R."/>
            <person name="Kadzinga F."/>
            <person name="Kantor R.S."/>
            <person name="Harrison S.T.L."/>
            <person name="Banfield J.F."/>
        </authorList>
    </citation>
    <scope>NUCLEOTIDE SEQUENCE</scope>
    <source>
        <strain evidence="3">SCN18_10_11_15_R4_P_38_20</strain>
    </source>
</reference>
<evidence type="ECO:0000313" key="3">
    <source>
        <dbReference type="EMBL" id="MBN9413378.1"/>
    </source>
</evidence>
<name>A0A8J7PMN6_9PROT</name>
<proteinExistence type="predicted"/>
<dbReference type="Gene3D" id="1.25.40.590">
    <property type="entry name" value="Type IV / VI secretion system, DotU"/>
    <property type="match status" value="1"/>
</dbReference>
<feature type="domain" description="Type IV / VI secretion system DotU" evidence="2">
    <location>
        <begin position="79"/>
        <end position="244"/>
    </location>
</feature>
<accession>A0A8J7PMN6</accession>
<sequence>MGVPINLRRQEDYETSFVIRYFEEFYTKIIEIKERIKTEQWLPIRDGIDDIPGDQNETIATQARGFLEELRLLIERQTMESSRFGGEFAVSYYLETKYIMAALADEIFLSLDWKGRKYWEDNLLESFFFETHDAGEQFFTRLENLLATRDPLRNDLAQIYLLSLGLGFQGKYRDTNDEGQLTHYLRQLYVFINHSEPKLYQEEERLFPEAYTHTPEPRKVKLLQDVRLWMIVIASAFATLLLASYGVWHSVTSETFKIVDRILYESGKKQ</sequence>
<dbReference type="EMBL" id="JAFKGL010000022">
    <property type="protein sequence ID" value="MBN9413378.1"/>
    <property type="molecule type" value="Genomic_DNA"/>
</dbReference>
<keyword evidence="1" id="KW-0812">Transmembrane</keyword>
<dbReference type="AlphaFoldDB" id="A0A8J7PMN6"/>
<dbReference type="InterPro" id="IPR038522">
    <property type="entry name" value="T4/T6SS_DotU_sf"/>
</dbReference>
<evidence type="ECO:0000259" key="2">
    <source>
        <dbReference type="Pfam" id="PF09850"/>
    </source>
</evidence>
<organism evidence="3 4">
    <name type="scientific">Candidatus Paracaedimonas acanthamoebae</name>
    <dbReference type="NCBI Taxonomy" id="244581"/>
    <lineage>
        <taxon>Bacteria</taxon>
        <taxon>Pseudomonadati</taxon>
        <taxon>Pseudomonadota</taxon>
        <taxon>Alphaproteobacteria</taxon>
        <taxon>Holosporales</taxon>
        <taxon>Caedimonadaceae</taxon>
        <taxon>Candidatus Paracaedimonas</taxon>
    </lineage>
</organism>
<gene>
    <name evidence="3" type="ORF">J0H12_05600</name>
</gene>
<dbReference type="Pfam" id="PF09850">
    <property type="entry name" value="DotU"/>
    <property type="match status" value="1"/>
</dbReference>
<dbReference type="InterPro" id="IPR017732">
    <property type="entry name" value="T4/T6SS_DotU"/>
</dbReference>
<comment type="caution">
    <text evidence="3">The sequence shown here is derived from an EMBL/GenBank/DDBJ whole genome shotgun (WGS) entry which is preliminary data.</text>
</comment>
<feature type="transmembrane region" description="Helical" evidence="1">
    <location>
        <begin position="228"/>
        <end position="248"/>
    </location>
</feature>